<evidence type="ECO:0000259" key="1">
    <source>
        <dbReference type="Pfam" id="PF13577"/>
    </source>
</evidence>
<dbReference type="InterPro" id="IPR032710">
    <property type="entry name" value="NTF2-like_dom_sf"/>
</dbReference>
<dbReference type="AlphaFoldDB" id="A0A4R7VJC1"/>
<dbReference type="Pfam" id="PF13577">
    <property type="entry name" value="SnoaL_4"/>
    <property type="match status" value="1"/>
</dbReference>
<dbReference type="Gene3D" id="3.10.450.50">
    <property type="match status" value="1"/>
</dbReference>
<evidence type="ECO:0000313" key="3">
    <source>
        <dbReference type="Proteomes" id="UP000295804"/>
    </source>
</evidence>
<gene>
    <name evidence="2" type="ORF">EDF87_104176</name>
</gene>
<reference evidence="2 3" key="1">
    <citation type="submission" date="2019-03" db="EMBL/GenBank/DDBJ databases">
        <title>Genomic analyses of the natural microbiome of Caenorhabditis elegans.</title>
        <authorList>
            <person name="Samuel B."/>
        </authorList>
    </citation>
    <scope>NUCLEOTIDE SEQUENCE [LARGE SCALE GENOMIC DNA]</scope>
    <source>
        <strain evidence="2 3">BIGb0525</strain>
    </source>
</reference>
<evidence type="ECO:0000313" key="2">
    <source>
        <dbReference type="EMBL" id="TDV49530.1"/>
    </source>
</evidence>
<sequence>MSQKNPSQDQRLERLEDVEKIKEIKYRYACHLDDGFDAESIANLFTEEGEWIIKGVGGEVRGRAAIKLHCENLKSNISWSQHNIFAPRIELNVEGDKAVARFNLMCLLTMNSDANGSSGEAYILAGHYEDHLVKIRGKWFFKAMTGDIEQSSPWTQGWVNSPFRKESW</sequence>
<accession>A0A4R7VJC1</accession>
<feature type="domain" description="SnoaL-like" evidence="1">
    <location>
        <begin position="13"/>
        <end position="144"/>
    </location>
</feature>
<dbReference type="RefSeq" id="WP_134175449.1">
    <property type="nucleotide sequence ID" value="NZ_SOCQ01000004.1"/>
</dbReference>
<proteinExistence type="predicted"/>
<organism evidence="2 3">
    <name type="scientific">Pseudomonas helmanticensis</name>
    <dbReference type="NCBI Taxonomy" id="1471381"/>
    <lineage>
        <taxon>Bacteria</taxon>
        <taxon>Pseudomonadati</taxon>
        <taxon>Pseudomonadota</taxon>
        <taxon>Gammaproteobacteria</taxon>
        <taxon>Pseudomonadales</taxon>
        <taxon>Pseudomonadaceae</taxon>
        <taxon>Pseudomonas</taxon>
    </lineage>
</organism>
<comment type="caution">
    <text evidence="2">The sequence shown here is derived from an EMBL/GenBank/DDBJ whole genome shotgun (WGS) entry which is preliminary data.</text>
</comment>
<dbReference type="Proteomes" id="UP000295804">
    <property type="component" value="Unassembled WGS sequence"/>
</dbReference>
<name>A0A4R7VJC1_9PSED</name>
<dbReference type="InterPro" id="IPR037401">
    <property type="entry name" value="SnoaL-like"/>
</dbReference>
<dbReference type="EMBL" id="SOCQ01000004">
    <property type="protein sequence ID" value="TDV49530.1"/>
    <property type="molecule type" value="Genomic_DNA"/>
</dbReference>
<protein>
    <submittedName>
        <fullName evidence="2">SnoaL-like protein</fullName>
    </submittedName>
</protein>
<dbReference type="SUPFAM" id="SSF54427">
    <property type="entry name" value="NTF2-like"/>
    <property type="match status" value="1"/>
</dbReference>